<evidence type="ECO:0000259" key="3">
    <source>
        <dbReference type="SMART" id="SM01042"/>
    </source>
</evidence>
<feature type="region of interest" description="Disordered" evidence="1">
    <location>
        <begin position="1"/>
        <end position="153"/>
    </location>
</feature>
<dbReference type="PANTHER" id="PTHR28136">
    <property type="entry name" value="NUCLEUS EXPORT PROTEIN BRR6"/>
    <property type="match status" value="1"/>
</dbReference>
<dbReference type="GO" id="GO:0031965">
    <property type="term" value="C:nuclear membrane"/>
    <property type="evidence" value="ECO:0007669"/>
    <property type="project" value="InterPro"/>
</dbReference>
<dbReference type="Pfam" id="PF10104">
    <property type="entry name" value="Brr6_like_C_C"/>
    <property type="match status" value="1"/>
</dbReference>
<dbReference type="GO" id="GO:0006998">
    <property type="term" value="P:nuclear envelope organization"/>
    <property type="evidence" value="ECO:0007669"/>
    <property type="project" value="InterPro"/>
</dbReference>
<organism evidence="4 5">
    <name type="scientific">Myriangium duriaei CBS 260.36</name>
    <dbReference type="NCBI Taxonomy" id="1168546"/>
    <lineage>
        <taxon>Eukaryota</taxon>
        <taxon>Fungi</taxon>
        <taxon>Dikarya</taxon>
        <taxon>Ascomycota</taxon>
        <taxon>Pezizomycotina</taxon>
        <taxon>Dothideomycetes</taxon>
        <taxon>Dothideomycetidae</taxon>
        <taxon>Myriangiales</taxon>
        <taxon>Myriangiaceae</taxon>
        <taxon>Myriangium</taxon>
    </lineage>
</organism>
<feature type="compositionally biased region" description="Low complexity" evidence="1">
    <location>
        <begin position="213"/>
        <end position="224"/>
    </location>
</feature>
<dbReference type="AlphaFoldDB" id="A0A9P4IPR7"/>
<dbReference type="PANTHER" id="PTHR28136:SF1">
    <property type="entry name" value="NUCLEUS EXPORT PROTEIN BRL1"/>
    <property type="match status" value="1"/>
</dbReference>
<dbReference type="GO" id="GO:0055088">
    <property type="term" value="P:lipid homeostasis"/>
    <property type="evidence" value="ECO:0007669"/>
    <property type="project" value="InterPro"/>
</dbReference>
<reference evidence="4" key="1">
    <citation type="journal article" date="2020" name="Stud. Mycol.">
        <title>101 Dothideomycetes genomes: a test case for predicting lifestyles and emergence of pathogens.</title>
        <authorList>
            <person name="Haridas S."/>
            <person name="Albert R."/>
            <person name="Binder M."/>
            <person name="Bloem J."/>
            <person name="Labutti K."/>
            <person name="Salamov A."/>
            <person name="Andreopoulos B."/>
            <person name="Baker S."/>
            <person name="Barry K."/>
            <person name="Bills G."/>
            <person name="Bluhm B."/>
            <person name="Cannon C."/>
            <person name="Castanera R."/>
            <person name="Culley D."/>
            <person name="Daum C."/>
            <person name="Ezra D."/>
            <person name="Gonzalez J."/>
            <person name="Henrissat B."/>
            <person name="Kuo A."/>
            <person name="Liang C."/>
            <person name="Lipzen A."/>
            <person name="Lutzoni F."/>
            <person name="Magnuson J."/>
            <person name="Mondo S."/>
            <person name="Nolan M."/>
            <person name="Ohm R."/>
            <person name="Pangilinan J."/>
            <person name="Park H.-J."/>
            <person name="Ramirez L."/>
            <person name="Alfaro M."/>
            <person name="Sun H."/>
            <person name="Tritt A."/>
            <person name="Yoshinaga Y."/>
            <person name="Zwiers L.-H."/>
            <person name="Turgeon B."/>
            <person name="Goodwin S."/>
            <person name="Spatafora J."/>
            <person name="Crous P."/>
            <person name="Grigoriev I."/>
        </authorList>
    </citation>
    <scope>NUCLEOTIDE SEQUENCE</scope>
    <source>
        <strain evidence="4">CBS 260.36</strain>
    </source>
</reference>
<evidence type="ECO:0000256" key="1">
    <source>
        <dbReference type="SAM" id="MobiDB-lite"/>
    </source>
</evidence>
<sequence>MDRRTHEAPMDFEYQNGTGPIDVRSPFAQVSGNHQRSFASMEDNNTRKRGLRAAFGSPSKPSSPTKSFGSSTPFSLKQNPLFSTPRSMDIDMASSGGETPDQSSMMDSDVTPGAENNTFRSVPVNFSAKPTLFGNLSPSKASPTKVKGKNEEKIIEADKRRDSWWSRAAGLISSPGRGEVPRVIHTNDKLVKKVQKKRRGESVRQLIKLRSNSMSDSEVSQSPSPSKPKKRSRWSTKKDSPEPEPATMQQKGTLASWAEFLTAHPTLPQILSWYAQLAMNSFLIMGGIWILYSFYATVKSDVDKKSTEAVAELLAEMAVCARQYTENRCAPETRVPAMETVCTNWEKCMNRDTRALGRARISVGMWAEIFNSFIEPISWKAMIFTCLMIFSAIALSNLPFSMIRSRAEQAAANHHHYYGATGPVPPTPQRTISGSDQQFWTPSHRDLPGLEPAPSHGYSQFEGRRSPVKQLQF</sequence>
<feature type="domain" description="Brl1/Brr6" evidence="3">
    <location>
        <begin position="271"/>
        <end position="404"/>
    </location>
</feature>
<name>A0A9P4IPR7_9PEZI</name>
<feature type="region of interest" description="Disordered" evidence="1">
    <location>
        <begin position="209"/>
        <end position="251"/>
    </location>
</feature>
<protein>
    <recommendedName>
        <fullName evidence="3">Brl1/Brr6 domain-containing protein</fullName>
    </recommendedName>
</protein>
<dbReference type="Proteomes" id="UP000799439">
    <property type="component" value="Unassembled WGS sequence"/>
</dbReference>
<accession>A0A9P4IPR7</accession>
<dbReference type="SMART" id="SM01042">
    <property type="entry name" value="Brr6_like_C_C"/>
    <property type="match status" value="1"/>
</dbReference>
<feature type="transmembrane region" description="Helical" evidence="2">
    <location>
        <begin position="381"/>
        <end position="400"/>
    </location>
</feature>
<keyword evidence="2" id="KW-1133">Transmembrane helix</keyword>
<feature type="region of interest" description="Disordered" evidence="1">
    <location>
        <begin position="451"/>
        <end position="473"/>
    </location>
</feature>
<feature type="compositionally biased region" description="Polar residues" evidence="1">
    <location>
        <begin position="96"/>
        <end position="106"/>
    </location>
</feature>
<feature type="compositionally biased region" description="Polar residues" evidence="1">
    <location>
        <begin position="76"/>
        <end position="86"/>
    </location>
</feature>
<feature type="compositionally biased region" description="Low complexity" evidence="1">
    <location>
        <begin position="56"/>
        <end position="75"/>
    </location>
</feature>
<comment type="caution">
    <text evidence="4">The sequence shown here is derived from an EMBL/GenBank/DDBJ whole genome shotgun (WGS) entry which is preliminary data.</text>
</comment>
<evidence type="ECO:0000313" key="5">
    <source>
        <dbReference type="Proteomes" id="UP000799439"/>
    </source>
</evidence>
<keyword evidence="5" id="KW-1185">Reference proteome</keyword>
<dbReference type="InterPro" id="IPR018767">
    <property type="entry name" value="Brl1/Brr6_dom"/>
</dbReference>
<evidence type="ECO:0000256" key="2">
    <source>
        <dbReference type="SAM" id="Phobius"/>
    </source>
</evidence>
<dbReference type="OrthoDB" id="5961at2759"/>
<dbReference type="InterPro" id="IPR040202">
    <property type="entry name" value="Brl1/Brr6"/>
</dbReference>
<proteinExistence type="predicted"/>
<dbReference type="EMBL" id="ML996095">
    <property type="protein sequence ID" value="KAF2147847.1"/>
    <property type="molecule type" value="Genomic_DNA"/>
</dbReference>
<keyword evidence="2" id="KW-0472">Membrane</keyword>
<feature type="compositionally biased region" description="Polar residues" evidence="1">
    <location>
        <begin position="429"/>
        <end position="438"/>
    </location>
</feature>
<keyword evidence="2" id="KW-0812">Transmembrane</keyword>
<feature type="region of interest" description="Disordered" evidence="1">
    <location>
        <begin position="418"/>
        <end position="438"/>
    </location>
</feature>
<evidence type="ECO:0000313" key="4">
    <source>
        <dbReference type="EMBL" id="KAF2147847.1"/>
    </source>
</evidence>
<feature type="transmembrane region" description="Helical" evidence="2">
    <location>
        <begin position="277"/>
        <end position="295"/>
    </location>
</feature>
<feature type="compositionally biased region" description="Polar residues" evidence="1">
    <location>
        <begin position="28"/>
        <end position="38"/>
    </location>
</feature>
<gene>
    <name evidence="4" type="ORF">K461DRAFT_325265</name>
</gene>